<feature type="transmembrane region" description="Helical" evidence="2">
    <location>
        <begin position="20"/>
        <end position="41"/>
    </location>
</feature>
<dbReference type="Proteomes" id="UP000178964">
    <property type="component" value="Unassembled WGS sequence"/>
</dbReference>
<dbReference type="AlphaFoldDB" id="A0A1F4VM71"/>
<dbReference type="Pfam" id="PF04203">
    <property type="entry name" value="Sortase"/>
    <property type="match status" value="1"/>
</dbReference>
<gene>
    <name evidence="3" type="ORF">A3A70_00565</name>
</gene>
<accession>A0A1F4VM71</accession>
<keyword evidence="2" id="KW-0812">Transmembrane</keyword>
<protein>
    <recommendedName>
        <fullName evidence="5">Sortase</fullName>
    </recommendedName>
</protein>
<keyword evidence="2" id="KW-1133">Transmembrane helix</keyword>
<name>A0A1F4VM71_UNCKA</name>
<organism evidence="3 4">
    <name type="scientific">candidate division WWE3 bacterium RIFCSPLOWO2_01_FULL_42_11</name>
    <dbReference type="NCBI Taxonomy" id="1802627"/>
    <lineage>
        <taxon>Bacteria</taxon>
        <taxon>Katanobacteria</taxon>
    </lineage>
</organism>
<proteinExistence type="predicted"/>
<reference evidence="3 4" key="1">
    <citation type="journal article" date="2016" name="Nat. Commun.">
        <title>Thousands of microbial genomes shed light on interconnected biogeochemical processes in an aquifer system.</title>
        <authorList>
            <person name="Anantharaman K."/>
            <person name="Brown C.T."/>
            <person name="Hug L.A."/>
            <person name="Sharon I."/>
            <person name="Castelle C.J."/>
            <person name="Probst A.J."/>
            <person name="Thomas B.C."/>
            <person name="Singh A."/>
            <person name="Wilkins M.J."/>
            <person name="Karaoz U."/>
            <person name="Brodie E.L."/>
            <person name="Williams K.H."/>
            <person name="Hubbard S.S."/>
            <person name="Banfield J.F."/>
        </authorList>
    </citation>
    <scope>NUCLEOTIDE SEQUENCE [LARGE SCALE GENOMIC DNA]</scope>
</reference>
<dbReference type="CDD" id="cd00004">
    <property type="entry name" value="Sortase"/>
    <property type="match status" value="1"/>
</dbReference>
<evidence type="ECO:0000313" key="4">
    <source>
        <dbReference type="Proteomes" id="UP000178964"/>
    </source>
</evidence>
<dbReference type="SUPFAM" id="SSF63817">
    <property type="entry name" value="Sortase"/>
    <property type="match status" value="1"/>
</dbReference>
<dbReference type="NCBIfam" id="TIGR01076">
    <property type="entry name" value="sortase_fam"/>
    <property type="match status" value="1"/>
</dbReference>
<keyword evidence="1" id="KW-0378">Hydrolase</keyword>
<dbReference type="STRING" id="1802627.A3A70_00565"/>
<evidence type="ECO:0000256" key="2">
    <source>
        <dbReference type="SAM" id="Phobius"/>
    </source>
</evidence>
<evidence type="ECO:0000313" key="3">
    <source>
        <dbReference type="EMBL" id="OGC58244.1"/>
    </source>
</evidence>
<dbReference type="GO" id="GO:0016787">
    <property type="term" value="F:hydrolase activity"/>
    <property type="evidence" value="ECO:0007669"/>
    <property type="project" value="UniProtKB-KW"/>
</dbReference>
<sequence>MPIKTYRKRTIEQKPKFNLLRSLIWMCSFILVFVGALFLALSSAPMFKSLASQTPFLKPVTNEYFGGSNFAFTELSKRQEEGSSNNFPSEFYLEIPNLGIASAIVQTNSISLSPDTFIGHLNGSSLPGELGQVVLYGHSTIPSLFNPENYKTIFSKLDELDSGDTIKLTYNDHQYLYTVTRSEIADPEDILKRLGGANRKELVLITCFPFGTTQKRLLVFGTLIGQ</sequence>
<evidence type="ECO:0008006" key="5">
    <source>
        <dbReference type="Google" id="ProtNLM"/>
    </source>
</evidence>
<keyword evidence="2" id="KW-0472">Membrane</keyword>
<dbReference type="InterPro" id="IPR005754">
    <property type="entry name" value="Sortase"/>
</dbReference>
<dbReference type="InterPro" id="IPR023365">
    <property type="entry name" value="Sortase_dom-sf"/>
</dbReference>
<comment type="caution">
    <text evidence="3">The sequence shown here is derived from an EMBL/GenBank/DDBJ whole genome shotgun (WGS) entry which is preliminary data.</text>
</comment>
<evidence type="ECO:0000256" key="1">
    <source>
        <dbReference type="ARBA" id="ARBA00022801"/>
    </source>
</evidence>
<dbReference type="Gene3D" id="2.40.260.10">
    <property type="entry name" value="Sortase"/>
    <property type="match status" value="1"/>
</dbReference>
<dbReference type="EMBL" id="MEVK01000040">
    <property type="protein sequence ID" value="OGC58244.1"/>
    <property type="molecule type" value="Genomic_DNA"/>
</dbReference>